<accession>A0A6J5M344</accession>
<evidence type="ECO:0000313" key="2">
    <source>
        <dbReference type="EMBL" id="CAB4140591.1"/>
    </source>
</evidence>
<feature type="compositionally biased region" description="Acidic residues" evidence="1">
    <location>
        <begin position="87"/>
        <end position="103"/>
    </location>
</feature>
<protein>
    <submittedName>
        <fullName evidence="2">Uncharacterized protein</fullName>
    </submittedName>
</protein>
<organism evidence="2">
    <name type="scientific">uncultured Caudovirales phage</name>
    <dbReference type="NCBI Taxonomy" id="2100421"/>
    <lineage>
        <taxon>Viruses</taxon>
        <taxon>Duplodnaviria</taxon>
        <taxon>Heunggongvirae</taxon>
        <taxon>Uroviricota</taxon>
        <taxon>Caudoviricetes</taxon>
        <taxon>Peduoviridae</taxon>
        <taxon>Maltschvirus</taxon>
        <taxon>Maltschvirus maltsch</taxon>
    </lineage>
</organism>
<reference evidence="2" key="1">
    <citation type="submission" date="2020-04" db="EMBL/GenBank/DDBJ databases">
        <authorList>
            <person name="Chiriac C."/>
            <person name="Salcher M."/>
            <person name="Ghai R."/>
            <person name="Kavagutti S V."/>
        </authorList>
    </citation>
    <scope>NUCLEOTIDE SEQUENCE</scope>
</reference>
<sequence length="103" mass="11777">MTYDEWVQVYGEPVAIEVHTLREGSAALLEWRELQATRRLWTVVESSEDDEWYIVPGAHVVNRMHYLATPRPHAPACSDEVPMGLTMDEDTDTESEDTDAIPF</sequence>
<gene>
    <name evidence="2" type="ORF">UFOVP403_40</name>
</gene>
<dbReference type="EMBL" id="LR796375">
    <property type="protein sequence ID" value="CAB4140591.1"/>
    <property type="molecule type" value="Genomic_DNA"/>
</dbReference>
<feature type="region of interest" description="Disordered" evidence="1">
    <location>
        <begin position="72"/>
        <end position="103"/>
    </location>
</feature>
<evidence type="ECO:0000256" key="1">
    <source>
        <dbReference type="SAM" id="MobiDB-lite"/>
    </source>
</evidence>
<name>A0A6J5M344_9CAUD</name>
<proteinExistence type="predicted"/>